<dbReference type="InterPro" id="IPR001647">
    <property type="entry name" value="HTH_TetR"/>
</dbReference>
<name>A0A0K1QDE2_9BACT</name>
<dbReference type="Proteomes" id="UP000064967">
    <property type="component" value="Chromosome"/>
</dbReference>
<evidence type="ECO:0000256" key="1">
    <source>
        <dbReference type="ARBA" id="ARBA00023125"/>
    </source>
</evidence>
<dbReference type="PRINTS" id="PR00455">
    <property type="entry name" value="HTHTETR"/>
</dbReference>
<dbReference type="InterPro" id="IPR023772">
    <property type="entry name" value="DNA-bd_HTH_TetR-type_CS"/>
</dbReference>
<evidence type="ECO:0000256" key="2">
    <source>
        <dbReference type="PROSITE-ProRule" id="PRU00335"/>
    </source>
</evidence>
<dbReference type="KEGG" id="llu:AKJ09_10437"/>
<dbReference type="Gene3D" id="1.10.357.10">
    <property type="entry name" value="Tetracycline Repressor, domain 2"/>
    <property type="match status" value="1"/>
</dbReference>
<dbReference type="RefSeq" id="WP_240488872.1">
    <property type="nucleotide sequence ID" value="NZ_CP012333.1"/>
</dbReference>
<dbReference type="SUPFAM" id="SSF46689">
    <property type="entry name" value="Homeodomain-like"/>
    <property type="match status" value="1"/>
</dbReference>
<sequence length="198" mass="21787">MVESILEATIRVLVARGYDHTTTIAIAERAGVSVGSLYQYFPNKESLVAALVERHTTELLACTERVLTDAEDSDPADTMRAFVRASVDAHRVDPALHKILVEQVPRVGKIKTAMDTSRVIVAKLTAYLEQHRKRLVVSDPAIAAFVVETSVEALTHRVVIERPDLVTARRLEDEATNLVLRYLFGAPAVRTKCAMGPA</sequence>
<keyword evidence="1 2" id="KW-0238">DNA-binding</keyword>
<reference evidence="4 5" key="1">
    <citation type="submission" date="2015-08" db="EMBL/GenBank/DDBJ databases">
        <authorList>
            <person name="Babu N.S."/>
            <person name="Beckwith C.J."/>
            <person name="Beseler K.G."/>
            <person name="Brison A."/>
            <person name="Carone J.V."/>
            <person name="Caskin T.P."/>
            <person name="Diamond M."/>
            <person name="Durham M.E."/>
            <person name="Foxe J.M."/>
            <person name="Go M."/>
            <person name="Henderson B.A."/>
            <person name="Jones I.B."/>
            <person name="McGettigan J.A."/>
            <person name="Micheletti S.J."/>
            <person name="Nasrallah M.E."/>
            <person name="Ortiz D."/>
            <person name="Piller C.R."/>
            <person name="Privatt S.R."/>
            <person name="Schneider S.L."/>
            <person name="Sharp S."/>
            <person name="Smith T.C."/>
            <person name="Stanton J.D."/>
            <person name="Ullery H.E."/>
            <person name="Wilson R.J."/>
            <person name="Serrano M.G."/>
            <person name="Buck G."/>
            <person name="Lee V."/>
            <person name="Wang Y."/>
            <person name="Carvalho R."/>
            <person name="Voegtly L."/>
            <person name="Shi R."/>
            <person name="Duckworth R."/>
            <person name="Johnson A."/>
            <person name="Loviza R."/>
            <person name="Walstead R."/>
            <person name="Shah Z."/>
            <person name="Kiflezghi M."/>
            <person name="Wade K."/>
            <person name="Ball S.L."/>
            <person name="Bradley K.W."/>
            <person name="Asai D.J."/>
            <person name="Bowman C.A."/>
            <person name="Russell D.A."/>
            <person name="Pope W.H."/>
            <person name="Jacobs-Sera D."/>
            <person name="Hendrix R.W."/>
            <person name="Hatfull G.F."/>
        </authorList>
    </citation>
    <scope>NUCLEOTIDE SEQUENCE [LARGE SCALE GENOMIC DNA]</scope>
    <source>
        <strain evidence="4 5">DSM 27648</strain>
    </source>
</reference>
<dbReference type="STRING" id="1391654.AKJ09_10437"/>
<accession>A0A0K1QDE2</accession>
<protein>
    <submittedName>
        <fullName evidence="4">Transcriptional regulator, TetR family</fullName>
    </submittedName>
</protein>
<dbReference type="PANTHER" id="PTHR30055">
    <property type="entry name" value="HTH-TYPE TRANSCRIPTIONAL REGULATOR RUTR"/>
    <property type="match status" value="1"/>
</dbReference>
<dbReference type="InterPro" id="IPR041669">
    <property type="entry name" value="TetR_C_15"/>
</dbReference>
<dbReference type="InterPro" id="IPR050109">
    <property type="entry name" value="HTH-type_TetR-like_transc_reg"/>
</dbReference>
<dbReference type="AlphaFoldDB" id="A0A0K1QDE2"/>
<gene>
    <name evidence="4" type="ORF">AKJ09_10437</name>
</gene>
<dbReference type="Pfam" id="PF17918">
    <property type="entry name" value="TetR_C_15"/>
    <property type="match status" value="1"/>
</dbReference>
<keyword evidence="5" id="KW-1185">Reference proteome</keyword>
<dbReference type="PATRIC" id="fig|1391654.3.peg.10575"/>
<dbReference type="PROSITE" id="PS50977">
    <property type="entry name" value="HTH_TETR_2"/>
    <property type="match status" value="1"/>
</dbReference>
<dbReference type="GO" id="GO:0003700">
    <property type="term" value="F:DNA-binding transcription factor activity"/>
    <property type="evidence" value="ECO:0007669"/>
    <property type="project" value="TreeGrafter"/>
</dbReference>
<feature type="domain" description="HTH tetR-type" evidence="3">
    <location>
        <begin position="1"/>
        <end position="59"/>
    </location>
</feature>
<dbReference type="EMBL" id="CP012333">
    <property type="protein sequence ID" value="AKV03774.1"/>
    <property type="molecule type" value="Genomic_DNA"/>
</dbReference>
<evidence type="ECO:0000313" key="5">
    <source>
        <dbReference type="Proteomes" id="UP000064967"/>
    </source>
</evidence>
<organism evidence="4 5">
    <name type="scientific">Labilithrix luteola</name>
    <dbReference type="NCBI Taxonomy" id="1391654"/>
    <lineage>
        <taxon>Bacteria</taxon>
        <taxon>Pseudomonadati</taxon>
        <taxon>Myxococcota</taxon>
        <taxon>Polyangia</taxon>
        <taxon>Polyangiales</taxon>
        <taxon>Labilitrichaceae</taxon>
        <taxon>Labilithrix</taxon>
    </lineage>
</organism>
<proteinExistence type="predicted"/>
<dbReference type="Pfam" id="PF00440">
    <property type="entry name" value="TetR_N"/>
    <property type="match status" value="1"/>
</dbReference>
<dbReference type="GO" id="GO:0000976">
    <property type="term" value="F:transcription cis-regulatory region binding"/>
    <property type="evidence" value="ECO:0007669"/>
    <property type="project" value="TreeGrafter"/>
</dbReference>
<dbReference type="PANTHER" id="PTHR30055:SF223">
    <property type="entry name" value="HTH-TYPE TRANSCRIPTIONAL REGULATOR UIDR"/>
    <property type="match status" value="1"/>
</dbReference>
<dbReference type="InterPro" id="IPR009057">
    <property type="entry name" value="Homeodomain-like_sf"/>
</dbReference>
<evidence type="ECO:0000313" key="4">
    <source>
        <dbReference type="EMBL" id="AKV03774.1"/>
    </source>
</evidence>
<evidence type="ECO:0000259" key="3">
    <source>
        <dbReference type="PROSITE" id="PS50977"/>
    </source>
</evidence>
<dbReference type="PROSITE" id="PS01081">
    <property type="entry name" value="HTH_TETR_1"/>
    <property type="match status" value="1"/>
</dbReference>
<feature type="DNA-binding region" description="H-T-H motif" evidence="2">
    <location>
        <begin position="22"/>
        <end position="41"/>
    </location>
</feature>